<proteinExistence type="predicted"/>
<keyword evidence="2" id="KW-1185">Reference proteome</keyword>
<reference evidence="2" key="1">
    <citation type="submission" date="2017-07" db="EMBL/GenBank/DDBJ databases">
        <authorList>
            <person name="Varghese N."/>
            <person name="Submissions S."/>
        </authorList>
    </citation>
    <scope>NUCLEOTIDE SEQUENCE [LARGE SCALE GENOMIC DNA]</scope>
    <source>
        <strain evidence="2">NLAE-zl-C134</strain>
    </source>
</reference>
<dbReference type="AlphaFoldDB" id="A0A315ZQG1"/>
<protein>
    <submittedName>
        <fullName evidence="1">Uncharacterized protein</fullName>
    </submittedName>
</protein>
<dbReference type="EMBL" id="UHJJ01000016">
    <property type="protein sequence ID" value="SUQ15805.1"/>
    <property type="molecule type" value="Genomic_DNA"/>
</dbReference>
<name>A0A315ZQG1_9FIRM</name>
<organism evidence="1 2">
    <name type="scientific">Faecalicatena contorta</name>
    <dbReference type="NCBI Taxonomy" id="39482"/>
    <lineage>
        <taxon>Bacteria</taxon>
        <taxon>Bacillati</taxon>
        <taxon>Bacillota</taxon>
        <taxon>Clostridia</taxon>
        <taxon>Lachnospirales</taxon>
        <taxon>Lachnospiraceae</taxon>
        <taxon>Faecalicatena</taxon>
    </lineage>
</organism>
<accession>A0A315ZQG1</accession>
<gene>
    <name evidence="1" type="ORF">SAMN05216529_11666</name>
</gene>
<dbReference type="OrthoDB" id="1655031at2"/>
<evidence type="ECO:0000313" key="2">
    <source>
        <dbReference type="Proteomes" id="UP000254051"/>
    </source>
</evidence>
<evidence type="ECO:0000313" key="1">
    <source>
        <dbReference type="EMBL" id="SUQ15805.1"/>
    </source>
</evidence>
<dbReference type="RefSeq" id="WP_109713953.1">
    <property type="nucleotide sequence ID" value="NZ_QGDS01000016.1"/>
</dbReference>
<dbReference type="Proteomes" id="UP000254051">
    <property type="component" value="Unassembled WGS sequence"/>
</dbReference>
<dbReference type="Pfam" id="PF18941">
    <property type="entry name" value="DUF5688"/>
    <property type="match status" value="1"/>
</dbReference>
<sequence length="323" mass="37240">MVAEKIFAESIIKDIKSYLPLGFQDVECTIMENQKNNGVQLVGISFRLPEQQISPIIYVRSFYNKICQGESVEKVMIEIAECVEKSMKIKVSLDVVNMTSYDAAKKYLTPVLVNTKANRHMLTTMPHREIEDLSLICVMRFMAEEMEGSGTINVTNEMIENWEVNVEQVYQMALENAIKEEPPTLKRMTDVMEEIFTKQETKENLFVKDDNFRESIPDSMYMLTNQSKINGAAVLAYPDVMKEISKLFPEGVYILPSSIHELLIVPKKEGVSPRDLGEMVREVNHSQLQREEILSDRVYEYNKERGKICQVAESIKRGREMER</sequence>
<dbReference type="InterPro" id="IPR043743">
    <property type="entry name" value="DUF5688"/>
</dbReference>